<dbReference type="RefSeq" id="WP_380920068.1">
    <property type="nucleotide sequence ID" value="NZ_JBHUPE010000004.1"/>
</dbReference>
<dbReference type="NCBIfam" id="TIGR04056">
    <property type="entry name" value="OMP_RagA_SusC"/>
    <property type="match status" value="1"/>
</dbReference>
<evidence type="ECO:0000256" key="6">
    <source>
        <dbReference type="ARBA" id="ARBA00023237"/>
    </source>
</evidence>
<keyword evidence="11" id="KW-1185">Reference proteome</keyword>
<accession>A0ABW5YVW9</accession>
<evidence type="ECO:0000313" key="11">
    <source>
        <dbReference type="Proteomes" id="UP001597509"/>
    </source>
</evidence>
<reference evidence="11" key="1">
    <citation type="journal article" date="2019" name="Int. J. Syst. Evol. Microbiol.">
        <title>The Global Catalogue of Microorganisms (GCM) 10K type strain sequencing project: providing services to taxonomists for standard genome sequencing and annotation.</title>
        <authorList>
            <consortium name="The Broad Institute Genomics Platform"/>
            <consortium name="The Broad Institute Genome Sequencing Center for Infectious Disease"/>
            <person name="Wu L."/>
            <person name="Ma J."/>
        </authorList>
    </citation>
    <scope>NUCLEOTIDE SEQUENCE [LARGE SCALE GENOMIC DNA]</scope>
    <source>
        <strain evidence="11">KCTC 22209</strain>
    </source>
</reference>
<evidence type="ECO:0000256" key="4">
    <source>
        <dbReference type="ARBA" id="ARBA00022692"/>
    </source>
</evidence>
<keyword evidence="2 7" id="KW-0813">Transport</keyword>
<sequence length="1178" mass="133461">MQKTCNGESYVLPQRKFIVPNPALFFGLQSKTNQKINTLKSSIIKIENVRHDYALQEHNQSTFSYIKIHWKLVLWIVLSPMLHAFNLLLCLLKAIKVIAIPCIMIIAVFHSLCLSAQTPRKDSGVNGQVKYELTGVVVSSTDGTPLQGVSVRIDAENLQVKTSKDGKFKLTVSNKSGKIRFSFIGFKSQEVNYTAGVSMTVKLIPEENQLDEVEVVSTGYQKIPKERATGSFVQIDNELLNRRVSTNILDRLEGVTSGVNFNRSSGGAGGLLPANEQTGLSIRGRSTIDNDVSADPLIILDNFPFEGSLDQINPNDIESITVLRDAAAASIWGARSGNGVIVITTKKAAFREQTKIDFNTSTTIGTKPNLKYSRNFIPSSEFMDVERQLFDKGFYNDMLSNNTTFPLVSPYVELLDQHRSGIIDENVLKLAEQGFVTIDSRDETSENFYQTSVKNQYAFGIRSGGEKFSNYFSVGYNDNREVVQKSGLKRWTMNISPQFKLLQNLTFSPSVSVTNTTERYGYSYSSPYPYIAYTGKDGIPLMVPSGYRDSYLREMESKDFKDWSLRPLEEKELKDTHAKRLHTILNGQLMYTPLNWLSFASLFQYERQQSEYEDLKNKNSYYVRNLVNRYTQVNGKNFTYPIPDADILDHTRDRLEAYNFRINSAMNKRWSDKHQLNALLGAEMKSTIITAHSGRYYGYDHETGTILSNLNFNQYYPINPNGLGSQLIDDGVGNISEVTRRSVSYFFNGAYQFRERYTLSASARKDGANLYGVKTNDKFVPLWSVGLLYDISKEDFYKSMLLPTLKLRFTYGYNGNSYNQSAYLIASFNRNTLNGFRQATIQNPPNPSLRWERVRNINLSLQFASKEDRISGSIEFFQKDGMDLIQEILLRPSSGFNSYKGNSASVRNRGVDLQLTSINTKGKFNWSTVYLLSLIKDKVLSFNEEYPTRYLVSNSSAVDGPARYGLYIKEGNSLYGVYSYQSSGLDENGDPMGYLNGVESKDYADIIASNTMDNVNYHGSSRPTLFGSLRNTFSYRKWSLSANILLKSGFYIRKKSSSTNLNEVLSMPNVDFMLAFDPQNPNKETTMPTLVYPVNASRNTFYQNSEALVLPGDHIRLQDISLSYRVKFSRFTVDLYSYIDNLGIIWRKNKLGIDPDVNDYFGLYPTPTSYSLGARVQF</sequence>
<evidence type="ECO:0000256" key="2">
    <source>
        <dbReference type="ARBA" id="ARBA00022448"/>
    </source>
</evidence>
<evidence type="ECO:0000313" key="10">
    <source>
        <dbReference type="EMBL" id="MFD2904235.1"/>
    </source>
</evidence>
<dbReference type="Proteomes" id="UP001597509">
    <property type="component" value="Unassembled WGS sequence"/>
</dbReference>
<dbReference type="SUPFAM" id="SSF56935">
    <property type="entry name" value="Porins"/>
    <property type="match status" value="1"/>
</dbReference>
<comment type="subcellular location">
    <subcellularLocation>
        <location evidence="1 7">Cell outer membrane</location>
        <topology evidence="1 7">Multi-pass membrane protein</topology>
    </subcellularLocation>
</comment>
<dbReference type="Gene3D" id="2.170.130.10">
    <property type="entry name" value="TonB-dependent receptor, plug domain"/>
    <property type="match status" value="1"/>
</dbReference>
<evidence type="ECO:0000256" key="3">
    <source>
        <dbReference type="ARBA" id="ARBA00022452"/>
    </source>
</evidence>
<dbReference type="InterPro" id="IPR039426">
    <property type="entry name" value="TonB-dep_rcpt-like"/>
</dbReference>
<keyword evidence="3 7" id="KW-1134">Transmembrane beta strand</keyword>
<keyword evidence="5 7" id="KW-0472">Membrane</keyword>
<dbReference type="InterPro" id="IPR023996">
    <property type="entry name" value="TonB-dep_OMP_SusC/RagA"/>
</dbReference>
<comment type="similarity">
    <text evidence="7">Belongs to the TonB-dependent receptor family.</text>
</comment>
<dbReference type="EMBL" id="JBHUPE010000004">
    <property type="protein sequence ID" value="MFD2904235.1"/>
    <property type="molecule type" value="Genomic_DNA"/>
</dbReference>
<evidence type="ECO:0000256" key="1">
    <source>
        <dbReference type="ARBA" id="ARBA00004571"/>
    </source>
</evidence>
<evidence type="ECO:0000256" key="5">
    <source>
        <dbReference type="ARBA" id="ARBA00023136"/>
    </source>
</evidence>
<keyword evidence="8" id="KW-1133">Transmembrane helix</keyword>
<dbReference type="InterPro" id="IPR012910">
    <property type="entry name" value="Plug_dom"/>
</dbReference>
<dbReference type="Gene3D" id="2.40.170.20">
    <property type="entry name" value="TonB-dependent receptor, beta-barrel domain"/>
    <property type="match status" value="1"/>
</dbReference>
<dbReference type="Pfam" id="PF07715">
    <property type="entry name" value="Plug"/>
    <property type="match status" value="1"/>
</dbReference>
<dbReference type="NCBIfam" id="TIGR04057">
    <property type="entry name" value="SusC_RagA_signa"/>
    <property type="match status" value="1"/>
</dbReference>
<dbReference type="SUPFAM" id="SSF49464">
    <property type="entry name" value="Carboxypeptidase regulatory domain-like"/>
    <property type="match status" value="1"/>
</dbReference>
<dbReference type="Gene3D" id="2.60.40.1120">
    <property type="entry name" value="Carboxypeptidase-like, regulatory domain"/>
    <property type="match status" value="1"/>
</dbReference>
<protein>
    <submittedName>
        <fullName evidence="10">SusC/RagA family TonB-linked outer membrane protein</fullName>
    </submittedName>
</protein>
<dbReference type="InterPro" id="IPR036942">
    <property type="entry name" value="Beta-barrel_TonB_sf"/>
</dbReference>
<keyword evidence="6 7" id="KW-0998">Cell outer membrane</keyword>
<evidence type="ECO:0000259" key="9">
    <source>
        <dbReference type="Pfam" id="PF07715"/>
    </source>
</evidence>
<dbReference type="PROSITE" id="PS52016">
    <property type="entry name" value="TONB_DEPENDENT_REC_3"/>
    <property type="match status" value="1"/>
</dbReference>
<evidence type="ECO:0000256" key="7">
    <source>
        <dbReference type="PROSITE-ProRule" id="PRU01360"/>
    </source>
</evidence>
<dbReference type="InterPro" id="IPR023997">
    <property type="entry name" value="TonB-dep_OMP_SusC/RagA_CS"/>
</dbReference>
<comment type="caution">
    <text evidence="10">The sequence shown here is derived from an EMBL/GenBank/DDBJ whole genome shotgun (WGS) entry which is preliminary data.</text>
</comment>
<feature type="transmembrane region" description="Helical" evidence="8">
    <location>
        <begin position="98"/>
        <end position="117"/>
    </location>
</feature>
<dbReference type="Pfam" id="PF13715">
    <property type="entry name" value="CarbopepD_reg_2"/>
    <property type="match status" value="1"/>
</dbReference>
<dbReference type="InterPro" id="IPR037066">
    <property type="entry name" value="Plug_dom_sf"/>
</dbReference>
<name>A0ABW5YVW9_9SPHI</name>
<organism evidence="10 11">
    <name type="scientific">Sphingobacterium anhuiense</name>
    <dbReference type="NCBI Taxonomy" id="493780"/>
    <lineage>
        <taxon>Bacteria</taxon>
        <taxon>Pseudomonadati</taxon>
        <taxon>Bacteroidota</taxon>
        <taxon>Sphingobacteriia</taxon>
        <taxon>Sphingobacteriales</taxon>
        <taxon>Sphingobacteriaceae</taxon>
        <taxon>Sphingobacterium</taxon>
    </lineage>
</organism>
<proteinExistence type="inferred from homology"/>
<keyword evidence="4 7" id="KW-0812">Transmembrane</keyword>
<dbReference type="InterPro" id="IPR008969">
    <property type="entry name" value="CarboxyPept-like_regulatory"/>
</dbReference>
<gene>
    <name evidence="10" type="ORF">ACFS6I_09890</name>
</gene>
<feature type="domain" description="TonB-dependent receptor plug" evidence="9">
    <location>
        <begin position="225"/>
        <end position="340"/>
    </location>
</feature>
<evidence type="ECO:0000256" key="8">
    <source>
        <dbReference type="SAM" id="Phobius"/>
    </source>
</evidence>